<protein>
    <submittedName>
        <fullName evidence="3">Inner membrane protein YqaA</fullName>
    </submittedName>
</protein>
<dbReference type="InterPro" id="IPR051311">
    <property type="entry name" value="DedA_domain"/>
</dbReference>
<proteinExistence type="predicted"/>
<organism evidence="3">
    <name type="scientific">bioreactor metagenome</name>
    <dbReference type="NCBI Taxonomy" id="1076179"/>
    <lineage>
        <taxon>unclassified sequences</taxon>
        <taxon>metagenomes</taxon>
        <taxon>ecological metagenomes</taxon>
    </lineage>
</organism>
<comment type="caution">
    <text evidence="3">The sequence shown here is derived from an EMBL/GenBank/DDBJ whole genome shotgun (WGS) entry which is preliminary data.</text>
</comment>
<keyword evidence="1" id="KW-1133">Transmembrane helix</keyword>
<sequence>MELLGDWGYLGLFLGCFLAATIIPFSSDALFVSALALDGSIPLTLFWGVSGNWLGGLVTYWMGYVGKWEWIEKWFRVKPETLEKQKKRVNKYGSWLALLTWIPIIGDVFALALGFYRTNFYSSAFFMLIGKLVRFVLIIIVFVYFKVELDWFV</sequence>
<evidence type="ECO:0000256" key="1">
    <source>
        <dbReference type="SAM" id="Phobius"/>
    </source>
</evidence>
<reference evidence="3" key="1">
    <citation type="submission" date="2019-08" db="EMBL/GenBank/DDBJ databases">
        <authorList>
            <person name="Kucharzyk K."/>
            <person name="Murdoch R.W."/>
            <person name="Higgins S."/>
            <person name="Loffler F."/>
        </authorList>
    </citation>
    <scope>NUCLEOTIDE SEQUENCE</scope>
</reference>
<keyword evidence="1" id="KW-0812">Transmembrane</keyword>
<feature type="transmembrane region" description="Helical" evidence="1">
    <location>
        <begin position="122"/>
        <end position="145"/>
    </location>
</feature>
<dbReference type="PANTHER" id="PTHR42709:SF4">
    <property type="entry name" value="INNER MEMBRANE PROTEIN YQAA"/>
    <property type="match status" value="1"/>
</dbReference>
<evidence type="ECO:0000313" key="3">
    <source>
        <dbReference type="EMBL" id="MPL89523.1"/>
    </source>
</evidence>
<dbReference type="AlphaFoldDB" id="A0A644VFX9"/>
<dbReference type="PANTHER" id="PTHR42709">
    <property type="entry name" value="ALKALINE PHOSPHATASE LIKE PROTEIN"/>
    <property type="match status" value="1"/>
</dbReference>
<dbReference type="Pfam" id="PF09335">
    <property type="entry name" value="VTT_dom"/>
    <property type="match status" value="1"/>
</dbReference>
<keyword evidence="1" id="KW-0472">Membrane</keyword>
<feature type="transmembrane region" description="Helical" evidence="1">
    <location>
        <begin position="95"/>
        <end position="116"/>
    </location>
</feature>
<name>A0A644VFX9_9ZZZZ</name>
<dbReference type="EMBL" id="VSSQ01000282">
    <property type="protein sequence ID" value="MPL89523.1"/>
    <property type="molecule type" value="Genomic_DNA"/>
</dbReference>
<accession>A0A644VFX9</accession>
<dbReference type="InterPro" id="IPR032816">
    <property type="entry name" value="VTT_dom"/>
</dbReference>
<evidence type="ECO:0000259" key="2">
    <source>
        <dbReference type="Pfam" id="PF09335"/>
    </source>
</evidence>
<gene>
    <name evidence="3" type="primary">yqaA_6</name>
    <name evidence="3" type="ORF">SDC9_35559</name>
</gene>
<feature type="transmembrane region" description="Helical" evidence="1">
    <location>
        <begin position="7"/>
        <end position="25"/>
    </location>
</feature>
<feature type="transmembrane region" description="Helical" evidence="1">
    <location>
        <begin position="45"/>
        <end position="66"/>
    </location>
</feature>
<feature type="domain" description="VTT" evidence="2">
    <location>
        <begin position="27"/>
        <end position="140"/>
    </location>
</feature>